<dbReference type="Proteomes" id="UP000070422">
    <property type="component" value="Unassembled WGS sequence"/>
</dbReference>
<accession>A0A133Y5Y0</accession>
<dbReference type="STRING" id="87541.AWM71_00410"/>
<organism evidence="11 13">
    <name type="scientific">Aerococcus christensenii</name>
    <dbReference type="NCBI Taxonomy" id="87541"/>
    <lineage>
        <taxon>Bacteria</taxon>
        <taxon>Bacillati</taxon>
        <taxon>Bacillota</taxon>
        <taxon>Bacilli</taxon>
        <taxon>Lactobacillales</taxon>
        <taxon>Aerococcaceae</taxon>
        <taxon>Aerococcus</taxon>
    </lineage>
</organism>
<proteinExistence type="predicted"/>
<keyword evidence="3" id="KW-1003">Cell membrane</keyword>
<dbReference type="AlphaFoldDB" id="A0A133Y5Y0"/>
<feature type="domain" description="PTS EIIC type-2" evidence="10">
    <location>
        <begin position="11"/>
        <end position="341"/>
    </location>
</feature>
<dbReference type="PROSITE" id="PS51104">
    <property type="entry name" value="PTS_EIIC_TYPE_2"/>
    <property type="match status" value="1"/>
</dbReference>
<keyword evidence="6 9" id="KW-0812">Transmembrane</keyword>
<evidence type="ECO:0000256" key="5">
    <source>
        <dbReference type="ARBA" id="ARBA00022683"/>
    </source>
</evidence>
<feature type="transmembrane region" description="Helical" evidence="9">
    <location>
        <begin position="312"/>
        <end position="330"/>
    </location>
</feature>
<evidence type="ECO:0000256" key="2">
    <source>
        <dbReference type="ARBA" id="ARBA00022448"/>
    </source>
</evidence>
<dbReference type="NCBIfam" id="TIGR01427">
    <property type="entry name" value="PTS_IIC_fructo"/>
    <property type="match status" value="1"/>
</dbReference>
<evidence type="ECO:0000256" key="8">
    <source>
        <dbReference type="ARBA" id="ARBA00023136"/>
    </source>
</evidence>
<comment type="caution">
    <text evidence="11">The sequence shown here is derived from an EMBL/GenBank/DDBJ whole genome shotgun (WGS) entry which is preliminary data.</text>
</comment>
<reference evidence="11 13" key="1">
    <citation type="submission" date="2016-01" db="EMBL/GenBank/DDBJ databases">
        <authorList>
            <person name="Oliw E.H."/>
        </authorList>
    </citation>
    <scope>NUCLEOTIDE SEQUENCE [LARGE SCALE GENOMIC DNA]</scope>
    <source>
        <strain evidence="11 13">KA00635</strain>
    </source>
</reference>
<feature type="transmembrane region" description="Helical" evidence="9">
    <location>
        <begin position="272"/>
        <end position="292"/>
    </location>
</feature>
<evidence type="ECO:0000256" key="1">
    <source>
        <dbReference type="ARBA" id="ARBA00004429"/>
    </source>
</evidence>
<dbReference type="InterPro" id="IPR006327">
    <property type="entry name" value="PTS_IIC_fruc"/>
</dbReference>
<evidence type="ECO:0000313" key="11">
    <source>
        <dbReference type="EMBL" id="KXB38515.1"/>
    </source>
</evidence>
<keyword evidence="14" id="KW-1185">Reference proteome</keyword>
<dbReference type="InterPro" id="IPR050864">
    <property type="entry name" value="Bacterial_PTS_Sugar_Transport"/>
</dbReference>
<feature type="transmembrane region" description="Helical" evidence="9">
    <location>
        <begin position="127"/>
        <end position="151"/>
    </location>
</feature>
<dbReference type="RefSeq" id="WP_060936233.1">
    <property type="nucleotide sequence ID" value="NZ_CP118095.1"/>
</dbReference>
<dbReference type="GO" id="GO:0009401">
    <property type="term" value="P:phosphoenolpyruvate-dependent sugar phosphotransferase system"/>
    <property type="evidence" value="ECO:0007669"/>
    <property type="project" value="UniProtKB-KW"/>
</dbReference>
<keyword evidence="8 9" id="KW-0472">Membrane</keyword>
<evidence type="ECO:0000256" key="3">
    <source>
        <dbReference type="ARBA" id="ARBA00022475"/>
    </source>
</evidence>
<reference evidence="12 14" key="2">
    <citation type="submission" date="2017-12" db="EMBL/GenBank/DDBJ databases">
        <title>Phylogenetic diversity of female urinary microbiome.</title>
        <authorList>
            <person name="Thomas-White K."/>
            <person name="Wolfe A.J."/>
        </authorList>
    </citation>
    <scope>NUCLEOTIDE SEQUENCE [LARGE SCALE GENOMIC DNA]</scope>
    <source>
        <strain evidence="12 14">UMB0844</strain>
    </source>
</reference>
<evidence type="ECO:0000313" key="14">
    <source>
        <dbReference type="Proteomes" id="UP000234775"/>
    </source>
</evidence>
<evidence type="ECO:0000256" key="9">
    <source>
        <dbReference type="SAM" id="Phobius"/>
    </source>
</evidence>
<evidence type="ECO:0000259" key="10">
    <source>
        <dbReference type="PROSITE" id="PS51104"/>
    </source>
</evidence>
<evidence type="ECO:0000256" key="6">
    <source>
        <dbReference type="ARBA" id="ARBA00022692"/>
    </source>
</evidence>
<feature type="transmembrane region" description="Helical" evidence="9">
    <location>
        <begin position="51"/>
        <end position="76"/>
    </location>
</feature>
<dbReference type="EMBL" id="PKGZ01000004">
    <property type="protein sequence ID" value="PKY91268.1"/>
    <property type="molecule type" value="Genomic_DNA"/>
</dbReference>
<feature type="transmembrane region" description="Helical" evidence="9">
    <location>
        <begin position="157"/>
        <end position="180"/>
    </location>
</feature>
<feature type="transmembrane region" description="Helical" evidence="9">
    <location>
        <begin position="96"/>
        <end position="115"/>
    </location>
</feature>
<dbReference type="GO" id="GO:0008982">
    <property type="term" value="F:protein-N(PI)-phosphohistidine-sugar phosphotransferase activity"/>
    <property type="evidence" value="ECO:0007669"/>
    <property type="project" value="InterPro"/>
</dbReference>
<keyword evidence="5" id="KW-0598">Phosphotransferase system</keyword>
<keyword evidence="4" id="KW-0762">Sugar transport</keyword>
<dbReference type="GO" id="GO:0090563">
    <property type="term" value="F:protein-phosphocysteine-sugar phosphotransferase activity"/>
    <property type="evidence" value="ECO:0007669"/>
    <property type="project" value="TreeGrafter"/>
</dbReference>
<evidence type="ECO:0000313" key="12">
    <source>
        <dbReference type="EMBL" id="PKY91268.1"/>
    </source>
</evidence>
<feature type="transmembrane region" description="Helical" evidence="9">
    <location>
        <begin position="19"/>
        <end position="39"/>
    </location>
</feature>
<dbReference type="PANTHER" id="PTHR30505">
    <property type="entry name" value="FRUCTOSE-LIKE PERMEASE"/>
    <property type="match status" value="1"/>
</dbReference>
<evidence type="ECO:0000256" key="7">
    <source>
        <dbReference type="ARBA" id="ARBA00022989"/>
    </source>
</evidence>
<keyword evidence="2" id="KW-0813">Transport</keyword>
<name>A0A133Y5Y0_9LACT</name>
<gene>
    <name evidence="12" type="ORF">CYJ27_06105</name>
    <name evidence="11" type="ORF">HMPREF3187_00001</name>
</gene>
<dbReference type="Proteomes" id="UP000234775">
    <property type="component" value="Unassembled WGS sequence"/>
</dbReference>
<evidence type="ECO:0000313" key="13">
    <source>
        <dbReference type="Proteomes" id="UP000070422"/>
    </source>
</evidence>
<comment type="subcellular location">
    <subcellularLocation>
        <location evidence="1">Cell inner membrane</location>
        <topology evidence="1">Multi-pass membrane protein</topology>
    </subcellularLocation>
</comment>
<keyword evidence="7 9" id="KW-1133">Transmembrane helix</keyword>
<protein>
    <submittedName>
        <fullName evidence="12">PTS fructose transporter subunit IIC</fullName>
    </submittedName>
    <submittedName>
        <fullName evidence="11">Phosphotransferase system, EIIC</fullName>
    </submittedName>
</protein>
<keyword evidence="11" id="KW-0808">Transferase</keyword>
<dbReference type="EMBL" id="LSCQ01000001">
    <property type="protein sequence ID" value="KXB38515.1"/>
    <property type="molecule type" value="Genomic_DNA"/>
</dbReference>
<dbReference type="InterPro" id="IPR013014">
    <property type="entry name" value="PTS_EIIC_2"/>
</dbReference>
<dbReference type="GO" id="GO:0005351">
    <property type="term" value="F:carbohydrate:proton symporter activity"/>
    <property type="evidence" value="ECO:0007669"/>
    <property type="project" value="InterPro"/>
</dbReference>
<evidence type="ECO:0000256" key="4">
    <source>
        <dbReference type="ARBA" id="ARBA00022597"/>
    </source>
</evidence>
<dbReference type="PATRIC" id="fig|87541.4.peg.1"/>
<dbReference type="GO" id="GO:0005886">
    <property type="term" value="C:plasma membrane"/>
    <property type="evidence" value="ECO:0007669"/>
    <property type="project" value="UniProtKB-SubCell"/>
</dbReference>
<sequence length="356" mass="37302">MDIVINVLKDTKKHVMSGISYMIPVIVLGGFATALSRMIGGVEVTGSIGYYLLQTGNASFGIMIAVLTAFIGNSIAGKPAIAPGFVAGFLSSQVKAGFLGGILSGLLIGILILLMKKYFKVGRAMKSMMPIVILPVFSGLIASLFILYVIGPPLAQLTAAVVNFFMNMNTSSKFVLGFLLGSMTGFDMGGPVNKIGFSVVSAFAAEGIWGPAAGKNAAAMAPPLGMAISALLLTPKKYTPEEREDAKVAIALSLCQVTEGALPFAFRDPVRVIAASTIGSGLAHALILVWGVEVPVLHGGVFSIPLTNKPHLWIAAYLIGALVTALICSITKPKVPIQEVTIEEEEVSDSDIEIKF</sequence>
<dbReference type="OrthoDB" id="9782569at2"/>
<dbReference type="PANTHER" id="PTHR30505:SF0">
    <property type="entry name" value="FRUCTOSE-LIKE PTS SYSTEM EIIBC COMPONENT-RELATED"/>
    <property type="match status" value="1"/>
</dbReference>